<evidence type="ECO:0000313" key="4">
    <source>
        <dbReference type="EMBL" id="GFT79359.1"/>
    </source>
</evidence>
<dbReference type="EMBL" id="BMAW01120292">
    <property type="protein sequence ID" value="GFT88497.1"/>
    <property type="molecule type" value="Genomic_DNA"/>
</dbReference>
<feature type="compositionally biased region" description="Polar residues" evidence="1">
    <location>
        <begin position="54"/>
        <end position="69"/>
    </location>
</feature>
<keyword evidence="6" id="KW-1185">Reference proteome</keyword>
<proteinExistence type="predicted"/>
<evidence type="ECO:0000313" key="6">
    <source>
        <dbReference type="Proteomes" id="UP000887013"/>
    </source>
</evidence>
<feature type="region of interest" description="Disordered" evidence="1">
    <location>
        <begin position="35"/>
        <end position="69"/>
    </location>
</feature>
<protein>
    <submittedName>
        <fullName evidence="5">Uncharacterized protein</fullName>
    </submittedName>
</protein>
<name>A0A8X6PTS7_NEPPI</name>
<accession>A0A8X6PTS7</accession>
<dbReference type="EMBL" id="BMAW01093429">
    <property type="protein sequence ID" value="GFS60265.1"/>
    <property type="molecule type" value="Genomic_DNA"/>
</dbReference>
<evidence type="ECO:0000313" key="3">
    <source>
        <dbReference type="EMBL" id="GFS96204.1"/>
    </source>
</evidence>
<reference evidence="5" key="1">
    <citation type="submission" date="2020-08" db="EMBL/GenBank/DDBJ databases">
        <title>Multicomponent nature underlies the extraordinary mechanical properties of spider dragline silk.</title>
        <authorList>
            <person name="Kono N."/>
            <person name="Nakamura H."/>
            <person name="Mori M."/>
            <person name="Yoshida Y."/>
            <person name="Ohtoshi R."/>
            <person name="Malay A.D."/>
            <person name="Moran D.A.P."/>
            <person name="Tomita M."/>
            <person name="Numata K."/>
            <person name="Arakawa K."/>
        </authorList>
    </citation>
    <scope>NUCLEOTIDE SEQUENCE</scope>
</reference>
<sequence length="69" mass="7571">MGFGTGISNEGSIFCFHTNPLFSLDPMSSPTWGGRNRIVPRLRQSPEEADVETPATSFPQGFQTDRTVP</sequence>
<dbReference type="EMBL" id="BMAW01005844">
    <property type="protein sequence ID" value="GFS96204.1"/>
    <property type="molecule type" value="Genomic_DNA"/>
</dbReference>
<gene>
    <name evidence="3" type="ORF">NPIL_154571</name>
    <name evidence="4" type="ORF">NPIL_258001</name>
    <name evidence="5" type="ORF">NPIL_485311</name>
    <name evidence="2" type="ORF">NPIL_48611</name>
</gene>
<evidence type="ECO:0000256" key="1">
    <source>
        <dbReference type="SAM" id="MobiDB-lite"/>
    </source>
</evidence>
<evidence type="ECO:0000313" key="2">
    <source>
        <dbReference type="EMBL" id="GFS60265.1"/>
    </source>
</evidence>
<organism evidence="5 6">
    <name type="scientific">Nephila pilipes</name>
    <name type="common">Giant wood spider</name>
    <name type="synonym">Nephila maculata</name>
    <dbReference type="NCBI Taxonomy" id="299642"/>
    <lineage>
        <taxon>Eukaryota</taxon>
        <taxon>Metazoa</taxon>
        <taxon>Ecdysozoa</taxon>
        <taxon>Arthropoda</taxon>
        <taxon>Chelicerata</taxon>
        <taxon>Arachnida</taxon>
        <taxon>Araneae</taxon>
        <taxon>Araneomorphae</taxon>
        <taxon>Entelegynae</taxon>
        <taxon>Araneoidea</taxon>
        <taxon>Nephilidae</taxon>
        <taxon>Nephila</taxon>
    </lineage>
</organism>
<dbReference type="Proteomes" id="UP000887013">
    <property type="component" value="Unassembled WGS sequence"/>
</dbReference>
<comment type="caution">
    <text evidence="5">The sequence shown here is derived from an EMBL/GenBank/DDBJ whole genome shotgun (WGS) entry which is preliminary data.</text>
</comment>
<evidence type="ECO:0000313" key="5">
    <source>
        <dbReference type="EMBL" id="GFT88497.1"/>
    </source>
</evidence>
<dbReference type="EMBL" id="BMAW01071721">
    <property type="protein sequence ID" value="GFT79359.1"/>
    <property type="molecule type" value="Genomic_DNA"/>
</dbReference>
<dbReference type="AlphaFoldDB" id="A0A8X6PTS7"/>